<dbReference type="EMBL" id="MT141241">
    <property type="protein sequence ID" value="QJA56844.1"/>
    <property type="molecule type" value="Genomic_DNA"/>
</dbReference>
<protein>
    <submittedName>
        <fullName evidence="1">Uncharacterized protein</fullName>
    </submittedName>
</protein>
<proteinExistence type="predicted"/>
<gene>
    <name evidence="1" type="ORF">MM415B01783_0002</name>
</gene>
<organism evidence="1">
    <name type="scientific">viral metagenome</name>
    <dbReference type="NCBI Taxonomy" id="1070528"/>
    <lineage>
        <taxon>unclassified sequences</taxon>
        <taxon>metagenomes</taxon>
        <taxon>organismal metagenomes</taxon>
    </lineage>
</organism>
<evidence type="ECO:0000313" key="1">
    <source>
        <dbReference type="EMBL" id="QJA56844.1"/>
    </source>
</evidence>
<name>A0A6M3IHI8_9ZZZZ</name>
<dbReference type="AlphaFoldDB" id="A0A6M3IHI8"/>
<sequence>MARITLYTRNMFEEAAVSIYGDDDSGYPESRLYDRDISLYWKQTGTVPVNFTVTGCSGEANEVGFLAIEKHNFDGQPINWQYSSDNFVLDINNAVEQWAPGSGQTVKTLSTGVIENSWRIKASGEITNPQCSEVYMSKGLELRVRFDEKPLAFDKANVTWQETIGGIERSTKTGSKRRMREYAIFLDENDSEITNFRTAMADLDDYSKPFYIKDHEGDYWMCRLLEEPVEQFLTEGQVLMTIKVIEKL</sequence>
<reference evidence="1" key="1">
    <citation type="submission" date="2020-03" db="EMBL/GenBank/DDBJ databases">
        <title>The deep terrestrial virosphere.</title>
        <authorList>
            <person name="Holmfeldt K."/>
            <person name="Nilsson E."/>
            <person name="Simone D."/>
            <person name="Lopez-Fernandez M."/>
            <person name="Wu X."/>
            <person name="de Brujin I."/>
            <person name="Lundin D."/>
            <person name="Andersson A."/>
            <person name="Bertilsson S."/>
            <person name="Dopson M."/>
        </authorList>
    </citation>
    <scope>NUCLEOTIDE SEQUENCE</scope>
    <source>
        <strain evidence="1">MM415B01783</strain>
    </source>
</reference>
<accession>A0A6M3IHI8</accession>